<organism evidence="2 3">
    <name type="scientific">Crucibulum laeve</name>
    <dbReference type="NCBI Taxonomy" id="68775"/>
    <lineage>
        <taxon>Eukaryota</taxon>
        <taxon>Fungi</taxon>
        <taxon>Dikarya</taxon>
        <taxon>Basidiomycota</taxon>
        <taxon>Agaricomycotina</taxon>
        <taxon>Agaricomycetes</taxon>
        <taxon>Agaricomycetidae</taxon>
        <taxon>Agaricales</taxon>
        <taxon>Agaricineae</taxon>
        <taxon>Nidulariaceae</taxon>
        <taxon>Crucibulum</taxon>
    </lineage>
</organism>
<reference evidence="2 3" key="1">
    <citation type="journal article" date="2019" name="Nat. Ecol. Evol.">
        <title>Megaphylogeny resolves global patterns of mushroom evolution.</title>
        <authorList>
            <person name="Varga T."/>
            <person name="Krizsan K."/>
            <person name="Foldi C."/>
            <person name="Dima B."/>
            <person name="Sanchez-Garcia M."/>
            <person name="Sanchez-Ramirez S."/>
            <person name="Szollosi G.J."/>
            <person name="Szarkandi J.G."/>
            <person name="Papp V."/>
            <person name="Albert L."/>
            <person name="Andreopoulos W."/>
            <person name="Angelini C."/>
            <person name="Antonin V."/>
            <person name="Barry K.W."/>
            <person name="Bougher N.L."/>
            <person name="Buchanan P."/>
            <person name="Buyck B."/>
            <person name="Bense V."/>
            <person name="Catcheside P."/>
            <person name="Chovatia M."/>
            <person name="Cooper J."/>
            <person name="Damon W."/>
            <person name="Desjardin D."/>
            <person name="Finy P."/>
            <person name="Geml J."/>
            <person name="Haridas S."/>
            <person name="Hughes K."/>
            <person name="Justo A."/>
            <person name="Karasinski D."/>
            <person name="Kautmanova I."/>
            <person name="Kiss B."/>
            <person name="Kocsube S."/>
            <person name="Kotiranta H."/>
            <person name="LaButti K.M."/>
            <person name="Lechner B.E."/>
            <person name="Liimatainen K."/>
            <person name="Lipzen A."/>
            <person name="Lukacs Z."/>
            <person name="Mihaltcheva S."/>
            <person name="Morgado L.N."/>
            <person name="Niskanen T."/>
            <person name="Noordeloos M.E."/>
            <person name="Ohm R.A."/>
            <person name="Ortiz-Santana B."/>
            <person name="Ovrebo C."/>
            <person name="Racz N."/>
            <person name="Riley R."/>
            <person name="Savchenko A."/>
            <person name="Shiryaev A."/>
            <person name="Soop K."/>
            <person name="Spirin V."/>
            <person name="Szebenyi C."/>
            <person name="Tomsovsky M."/>
            <person name="Tulloss R.E."/>
            <person name="Uehling J."/>
            <person name="Grigoriev I.V."/>
            <person name="Vagvolgyi C."/>
            <person name="Papp T."/>
            <person name="Martin F.M."/>
            <person name="Miettinen O."/>
            <person name="Hibbett D.S."/>
            <person name="Nagy L.G."/>
        </authorList>
    </citation>
    <scope>NUCLEOTIDE SEQUENCE [LARGE SCALE GENOMIC DNA]</scope>
    <source>
        <strain evidence="2 3">CBS 166.37</strain>
    </source>
</reference>
<keyword evidence="3" id="KW-1185">Reference proteome</keyword>
<dbReference type="Proteomes" id="UP000308652">
    <property type="component" value="Unassembled WGS sequence"/>
</dbReference>
<dbReference type="AlphaFoldDB" id="A0A5C3LXI7"/>
<dbReference type="EMBL" id="ML213613">
    <property type="protein sequence ID" value="TFK36618.1"/>
    <property type="molecule type" value="Genomic_DNA"/>
</dbReference>
<sequence length="151" mass="16475">MTQHTLATPTSYVACPAHLSSFNVHAPWEPTSLPTLPHFIHLSAFPHLTWMLPTDPSTSPHSTQMLPTHSSTLPHSTQMFSTHLSTSHSTQMLPTHSLLIQQGHAHHLPSYFNSKHRVHPYNAPISPSSTCPSFDLHAPPPSTASTATSAN</sequence>
<evidence type="ECO:0000313" key="2">
    <source>
        <dbReference type="EMBL" id="TFK36618.1"/>
    </source>
</evidence>
<proteinExistence type="predicted"/>
<evidence type="ECO:0000313" key="3">
    <source>
        <dbReference type="Proteomes" id="UP000308652"/>
    </source>
</evidence>
<name>A0A5C3LXI7_9AGAR</name>
<accession>A0A5C3LXI7</accession>
<evidence type="ECO:0000256" key="1">
    <source>
        <dbReference type="SAM" id="MobiDB-lite"/>
    </source>
</evidence>
<protein>
    <submittedName>
        <fullName evidence="2">Uncharacterized protein</fullName>
    </submittedName>
</protein>
<gene>
    <name evidence="2" type="ORF">BDQ12DRAFT_725078</name>
</gene>
<feature type="region of interest" description="Disordered" evidence="1">
    <location>
        <begin position="132"/>
        <end position="151"/>
    </location>
</feature>